<feature type="compositionally biased region" description="Polar residues" evidence="1">
    <location>
        <begin position="36"/>
        <end position="65"/>
    </location>
</feature>
<dbReference type="OrthoDB" id="2103031at2759"/>
<dbReference type="InParanoid" id="A0A507BKF5"/>
<dbReference type="Proteomes" id="UP000319257">
    <property type="component" value="Unassembled WGS sequence"/>
</dbReference>
<dbReference type="STRING" id="1093900.A0A507BKF5"/>
<evidence type="ECO:0000256" key="1">
    <source>
        <dbReference type="SAM" id="MobiDB-lite"/>
    </source>
</evidence>
<name>A0A507BKF5_9PEZI</name>
<evidence type="ECO:0008006" key="4">
    <source>
        <dbReference type="Google" id="ProtNLM"/>
    </source>
</evidence>
<organism evidence="2 3">
    <name type="scientific">Thyridium curvatum</name>
    <dbReference type="NCBI Taxonomy" id="1093900"/>
    <lineage>
        <taxon>Eukaryota</taxon>
        <taxon>Fungi</taxon>
        <taxon>Dikarya</taxon>
        <taxon>Ascomycota</taxon>
        <taxon>Pezizomycotina</taxon>
        <taxon>Sordariomycetes</taxon>
        <taxon>Sordariomycetidae</taxon>
        <taxon>Thyridiales</taxon>
        <taxon>Thyridiaceae</taxon>
        <taxon>Thyridium</taxon>
    </lineage>
</organism>
<protein>
    <recommendedName>
        <fullName evidence="4">Autophagy protein</fullName>
    </recommendedName>
</protein>
<dbReference type="GeneID" id="41970745"/>
<sequence>MGWLGSIFGGSADQDDPLRKLDPKLREFLEKESPVKFQSSSKPAQDQQPAEQTRNVATAATTSAGANPAEKSALPSESLYQDGRYAHLWKTYRPLAEVEAEAKSDHEKLMDVLDGYKERRAMIGRAALENCALEQEDWNNCMRRGDWTARMTMCREQVRKFERCYTMQSRLLKALGYLSTQERSPELDEQIQLHADTLYHRMLEQEAAIEKAKAEGKPVPTFKPLISTVQPPAPAAAAATTTTTTNTENEADTVDVQTRFKARLDKLPEEERAAEEEAMRAELRAKAEVASKVKTLWDEQAEGRRQRREEGTQTVGDRISSLFWGGSGKS</sequence>
<dbReference type="EMBL" id="SKBQ01000014">
    <property type="protein sequence ID" value="TPX17180.1"/>
    <property type="molecule type" value="Genomic_DNA"/>
</dbReference>
<feature type="compositionally biased region" description="Basic and acidic residues" evidence="1">
    <location>
        <begin position="300"/>
        <end position="311"/>
    </location>
</feature>
<gene>
    <name evidence="2" type="ORF">E0L32_003298</name>
</gene>
<keyword evidence="3" id="KW-1185">Reference proteome</keyword>
<proteinExistence type="predicted"/>
<accession>A0A507BKF5</accession>
<reference evidence="2 3" key="1">
    <citation type="submission" date="2019-06" db="EMBL/GenBank/DDBJ databases">
        <title>Draft genome sequence of the filamentous fungus Phialemoniopsis curvata isolated from diesel fuel.</title>
        <authorList>
            <person name="Varaljay V.A."/>
            <person name="Lyon W.J."/>
            <person name="Crouch A.L."/>
            <person name="Drake C.E."/>
            <person name="Hollomon J.M."/>
            <person name="Nadeau L.J."/>
            <person name="Nunn H.S."/>
            <person name="Stevenson B.S."/>
            <person name="Bojanowski C.L."/>
            <person name="Crookes-Goodson W.J."/>
        </authorList>
    </citation>
    <scope>NUCLEOTIDE SEQUENCE [LARGE SCALE GENOMIC DNA]</scope>
    <source>
        <strain evidence="2 3">D216</strain>
    </source>
</reference>
<feature type="region of interest" description="Disordered" evidence="1">
    <location>
        <begin position="300"/>
        <end position="330"/>
    </location>
</feature>
<dbReference type="RefSeq" id="XP_030998891.1">
    <property type="nucleotide sequence ID" value="XM_031137583.1"/>
</dbReference>
<dbReference type="AlphaFoldDB" id="A0A507BKF5"/>
<feature type="compositionally biased region" description="Basic and acidic residues" evidence="1">
    <location>
        <begin position="16"/>
        <end position="34"/>
    </location>
</feature>
<evidence type="ECO:0000313" key="3">
    <source>
        <dbReference type="Proteomes" id="UP000319257"/>
    </source>
</evidence>
<comment type="caution">
    <text evidence="2">The sequence shown here is derived from an EMBL/GenBank/DDBJ whole genome shotgun (WGS) entry which is preliminary data.</text>
</comment>
<evidence type="ECO:0000313" key="2">
    <source>
        <dbReference type="EMBL" id="TPX17180.1"/>
    </source>
</evidence>
<feature type="region of interest" description="Disordered" evidence="1">
    <location>
        <begin position="1"/>
        <end position="75"/>
    </location>
</feature>